<dbReference type="GO" id="GO:0003677">
    <property type="term" value="F:DNA binding"/>
    <property type="evidence" value="ECO:0007669"/>
    <property type="project" value="UniProtKB-KW"/>
</dbReference>
<dbReference type="SUPFAM" id="SSF46785">
    <property type="entry name" value="Winged helix' DNA-binding domain"/>
    <property type="match status" value="1"/>
</dbReference>
<dbReference type="KEGG" id="bhc:JFL75_17415"/>
<gene>
    <name evidence="5" type="ORF">JFL75_17415</name>
</gene>
<dbReference type="CDD" id="cd00038">
    <property type="entry name" value="CAP_ED"/>
    <property type="match status" value="1"/>
</dbReference>
<evidence type="ECO:0000313" key="5">
    <source>
        <dbReference type="EMBL" id="QQO08686.1"/>
    </source>
</evidence>
<dbReference type="GO" id="GO:0005829">
    <property type="term" value="C:cytosol"/>
    <property type="evidence" value="ECO:0007669"/>
    <property type="project" value="TreeGrafter"/>
</dbReference>
<dbReference type="AlphaFoldDB" id="A0A7T7XLR2"/>
<reference evidence="5" key="1">
    <citation type="submission" date="2021-01" db="EMBL/GenBank/DDBJ databases">
        <title>Description of Breznakiella homolactica.</title>
        <authorList>
            <person name="Song Y."/>
            <person name="Brune A."/>
        </authorList>
    </citation>
    <scope>NUCLEOTIDE SEQUENCE</scope>
    <source>
        <strain evidence="5">RmG30</strain>
    </source>
</reference>
<dbReference type="SUPFAM" id="SSF51206">
    <property type="entry name" value="cAMP-binding domain-like"/>
    <property type="match status" value="1"/>
</dbReference>
<dbReference type="Proteomes" id="UP000595917">
    <property type="component" value="Chromosome"/>
</dbReference>
<dbReference type="Pfam" id="PF00027">
    <property type="entry name" value="cNMP_binding"/>
    <property type="match status" value="1"/>
</dbReference>
<organism evidence="5 6">
    <name type="scientific">Breznakiella homolactica</name>
    <dbReference type="NCBI Taxonomy" id="2798577"/>
    <lineage>
        <taxon>Bacteria</taxon>
        <taxon>Pseudomonadati</taxon>
        <taxon>Spirochaetota</taxon>
        <taxon>Spirochaetia</taxon>
        <taxon>Spirochaetales</taxon>
        <taxon>Breznakiellaceae</taxon>
        <taxon>Breznakiella</taxon>
    </lineage>
</organism>
<keyword evidence="2" id="KW-0238">DNA-binding</keyword>
<protein>
    <submittedName>
        <fullName evidence="5">Cyclic nucleotide-binding domain-containing protein</fullName>
    </submittedName>
</protein>
<dbReference type="EMBL" id="CP067089">
    <property type="protein sequence ID" value="QQO08686.1"/>
    <property type="molecule type" value="Genomic_DNA"/>
</dbReference>
<dbReference type="InterPro" id="IPR050397">
    <property type="entry name" value="Env_Response_Regulators"/>
</dbReference>
<dbReference type="SMART" id="SM00100">
    <property type="entry name" value="cNMP"/>
    <property type="match status" value="1"/>
</dbReference>
<evidence type="ECO:0000256" key="2">
    <source>
        <dbReference type="ARBA" id="ARBA00023125"/>
    </source>
</evidence>
<sequence length="224" mass="25153">MDTRPLTKKHFDKLSEYGLRDIPPDSCMCLYFRSGETILREGMPISWLAIVVSGKAKVCSTSPNGKDLILCYYVSGGMIGDIEFMAGLETATANLIAISDFECIAIPYRKYGAVLKRNMAFLNKLGNELSLKLVRSSRSFVSAALYSGEERLCSYILQTSHNNVFSDILTDVSCSVGISYRHIFRLLNQLCEEGVLEKRENGYRITDRDGLIRRSPHPVTEQDE</sequence>
<proteinExistence type="predicted"/>
<dbReference type="InterPro" id="IPR012318">
    <property type="entry name" value="HTH_CRP"/>
</dbReference>
<accession>A0A7T7XLR2</accession>
<dbReference type="InterPro" id="IPR018490">
    <property type="entry name" value="cNMP-bd_dom_sf"/>
</dbReference>
<dbReference type="PROSITE" id="PS50042">
    <property type="entry name" value="CNMP_BINDING_3"/>
    <property type="match status" value="1"/>
</dbReference>
<feature type="domain" description="Cyclic nucleotide-binding" evidence="4">
    <location>
        <begin position="10"/>
        <end position="132"/>
    </location>
</feature>
<dbReference type="RefSeq" id="WP_215625992.1">
    <property type="nucleotide sequence ID" value="NZ_CP067089.2"/>
</dbReference>
<dbReference type="GO" id="GO:0003700">
    <property type="term" value="F:DNA-binding transcription factor activity"/>
    <property type="evidence" value="ECO:0007669"/>
    <property type="project" value="TreeGrafter"/>
</dbReference>
<keyword evidence="6" id="KW-1185">Reference proteome</keyword>
<dbReference type="PANTHER" id="PTHR24567">
    <property type="entry name" value="CRP FAMILY TRANSCRIPTIONAL REGULATORY PROTEIN"/>
    <property type="match status" value="1"/>
</dbReference>
<dbReference type="Pfam" id="PF13545">
    <property type="entry name" value="HTH_Crp_2"/>
    <property type="match status" value="1"/>
</dbReference>
<dbReference type="InterPro" id="IPR014710">
    <property type="entry name" value="RmlC-like_jellyroll"/>
</dbReference>
<evidence type="ECO:0000256" key="3">
    <source>
        <dbReference type="ARBA" id="ARBA00023163"/>
    </source>
</evidence>
<evidence type="ECO:0000259" key="4">
    <source>
        <dbReference type="PROSITE" id="PS50042"/>
    </source>
</evidence>
<evidence type="ECO:0000256" key="1">
    <source>
        <dbReference type="ARBA" id="ARBA00023015"/>
    </source>
</evidence>
<dbReference type="PANTHER" id="PTHR24567:SF26">
    <property type="entry name" value="REGULATORY PROTEIN YEIL"/>
    <property type="match status" value="1"/>
</dbReference>
<keyword evidence="1" id="KW-0805">Transcription regulation</keyword>
<dbReference type="Gene3D" id="2.60.120.10">
    <property type="entry name" value="Jelly Rolls"/>
    <property type="match status" value="1"/>
</dbReference>
<name>A0A7T7XLR2_9SPIR</name>
<dbReference type="InterPro" id="IPR000595">
    <property type="entry name" value="cNMP-bd_dom"/>
</dbReference>
<evidence type="ECO:0000313" key="6">
    <source>
        <dbReference type="Proteomes" id="UP000595917"/>
    </source>
</evidence>
<dbReference type="InterPro" id="IPR036390">
    <property type="entry name" value="WH_DNA-bd_sf"/>
</dbReference>
<keyword evidence="3" id="KW-0804">Transcription</keyword>